<proteinExistence type="inferred from homology"/>
<dbReference type="SUPFAM" id="SSF50978">
    <property type="entry name" value="WD40 repeat-like"/>
    <property type="match status" value="1"/>
</dbReference>
<accession>A0AAV9IM05</accession>
<dbReference type="GO" id="GO:0017183">
    <property type="term" value="P:protein histidyl modification to diphthamide"/>
    <property type="evidence" value="ECO:0007669"/>
    <property type="project" value="TreeGrafter"/>
</dbReference>
<evidence type="ECO:0000256" key="7">
    <source>
        <dbReference type="ARBA" id="ARBA00047551"/>
    </source>
</evidence>
<evidence type="ECO:0000256" key="3">
    <source>
        <dbReference type="ARBA" id="ARBA00022737"/>
    </source>
</evidence>
<keyword evidence="4" id="KW-0378">Hydrolase</keyword>
<comment type="caution">
    <text evidence="8">The sequence shown here is derived from an EMBL/GenBank/DDBJ whole genome shotgun (WGS) entry which is preliminary data.</text>
</comment>
<evidence type="ECO:0000313" key="9">
    <source>
        <dbReference type="Proteomes" id="UP001300502"/>
    </source>
</evidence>
<name>A0AAV9IM05_9RHOD</name>
<keyword evidence="9" id="KW-1185">Reference proteome</keyword>
<dbReference type="Proteomes" id="UP001300502">
    <property type="component" value="Unassembled WGS sequence"/>
</dbReference>
<dbReference type="InterPro" id="IPR015943">
    <property type="entry name" value="WD40/YVTN_repeat-like_dom_sf"/>
</dbReference>
<evidence type="ECO:0000256" key="5">
    <source>
        <dbReference type="ARBA" id="ARBA00038092"/>
    </source>
</evidence>
<dbReference type="InterPro" id="IPR001680">
    <property type="entry name" value="WD40_rpt"/>
</dbReference>
<protein>
    <recommendedName>
        <fullName evidence="6">methylated diphthine methylhydrolase</fullName>
        <ecNumber evidence="6">3.1.1.97</ecNumber>
    </recommendedName>
</protein>
<dbReference type="Gene3D" id="2.130.10.10">
    <property type="entry name" value="YVTN repeat-like/Quinoprotein amine dehydrogenase"/>
    <property type="match status" value="1"/>
</dbReference>
<dbReference type="SMART" id="SM00320">
    <property type="entry name" value="WD40"/>
    <property type="match status" value="3"/>
</dbReference>
<dbReference type="InterPro" id="IPR036322">
    <property type="entry name" value="WD40_repeat_dom_sf"/>
</dbReference>
<organism evidence="8 9">
    <name type="scientific">Galdieria yellowstonensis</name>
    <dbReference type="NCBI Taxonomy" id="3028027"/>
    <lineage>
        <taxon>Eukaryota</taxon>
        <taxon>Rhodophyta</taxon>
        <taxon>Bangiophyceae</taxon>
        <taxon>Galdieriales</taxon>
        <taxon>Galdieriaceae</taxon>
        <taxon>Galdieria</taxon>
    </lineage>
</organism>
<keyword evidence="2" id="KW-0853">WD repeat</keyword>
<dbReference type="PANTHER" id="PTHR46042:SF1">
    <property type="entry name" value="DIPHTHINE METHYLTRANSFERASE"/>
    <property type="match status" value="1"/>
</dbReference>
<comment type="pathway">
    <text evidence="1">Protein modification; peptidyl-diphthamide biosynthesis.</text>
</comment>
<evidence type="ECO:0000256" key="2">
    <source>
        <dbReference type="ARBA" id="ARBA00022574"/>
    </source>
</evidence>
<dbReference type="PANTHER" id="PTHR46042">
    <property type="entry name" value="DIPHTHINE METHYLTRANSFERASE"/>
    <property type="match status" value="1"/>
</dbReference>
<dbReference type="AlphaFoldDB" id="A0AAV9IM05"/>
<evidence type="ECO:0000256" key="4">
    <source>
        <dbReference type="ARBA" id="ARBA00022801"/>
    </source>
</evidence>
<reference evidence="8 9" key="1">
    <citation type="submission" date="2022-07" db="EMBL/GenBank/DDBJ databases">
        <title>Genome-wide signatures of adaptation to extreme environments.</title>
        <authorList>
            <person name="Cho C.H."/>
            <person name="Yoon H.S."/>
        </authorList>
    </citation>
    <scope>NUCLEOTIDE SEQUENCE [LARGE SCALE GENOMIC DNA]</scope>
    <source>
        <strain evidence="8 9">108.79 E11</strain>
    </source>
</reference>
<dbReference type="InterPro" id="IPR052415">
    <property type="entry name" value="Diphthine_MTase"/>
</dbReference>
<comment type="catalytic activity">
    <reaction evidence="7">
        <text>diphthine methyl ester-[translation elongation factor 2] + H2O = diphthine-[translation elongation factor 2] + methanol + H(+)</text>
        <dbReference type="Rhea" id="RHEA:42656"/>
        <dbReference type="Rhea" id="RHEA-COMP:10172"/>
        <dbReference type="Rhea" id="RHEA-COMP:10173"/>
        <dbReference type="ChEBI" id="CHEBI:15377"/>
        <dbReference type="ChEBI" id="CHEBI:15378"/>
        <dbReference type="ChEBI" id="CHEBI:17790"/>
        <dbReference type="ChEBI" id="CHEBI:79005"/>
        <dbReference type="ChEBI" id="CHEBI:82696"/>
        <dbReference type="EC" id="3.1.1.97"/>
    </reaction>
</comment>
<dbReference type="EMBL" id="JANCYU010000062">
    <property type="protein sequence ID" value="KAK4528308.1"/>
    <property type="molecule type" value="Genomic_DNA"/>
</dbReference>
<dbReference type="EC" id="3.1.1.97" evidence="6"/>
<dbReference type="GO" id="GO:0005737">
    <property type="term" value="C:cytoplasm"/>
    <property type="evidence" value="ECO:0007669"/>
    <property type="project" value="TreeGrafter"/>
</dbReference>
<comment type="similarity">
    <text evidence="5">Belongs to the DPH7 family.</text>
</comment>
<sequence length="336" mass="37542">MNKYDITTVAETKTCFKADVVEACRTESEVFVACGQYQLLQDNRTRVGSLCLYHMKPGESFRVEKSWSVPAVLDCRWLDPQHVAVACANGTVVIVPWKSDDTVFNEFLIDSRSLILSLDFDLQRSVIICSDSLGTLSLLDAHTGRKHSSCKAHSAEGWCVSFCGESLCCSGGDDGKLTFWDIRCKKTSISLPVDLEWSTTLSLSHQGVGITSILPIMNRNLLLTGGYDDHLVGHDMRMLDKSLFKYPLGGGVWRIRQHPSQLSYFLAATMYDGFKFFQLDFCGVVNDLHRFGGESCASTIAYGVCWLPVEEEMEAVTCTFYDGLVQHWKFQEKTAA</sequence>
<evidence type="ECO:0000256" key="1">
    <source>
        <dbReference type="ARBA" id="ARBA00005156"/>
    </source>
</evidence>
<gene>
    <name evidence="8" type="ORF">GAYE_SCF54G6245</name>
</gene>
<dbReference type="GO" id="GO:0061685">
    <property type="term" value="F:diphthine methylesterase activity"/>
    <property type="evidence" value="ECO:0007669"/>
    <property type="project" value="UniProtKB-EC"/>
</dbReference>
<keyword evidence="3" id="KW-0677">Repeat</keyword>
<evidence type="ECO:0000256" key="6">
    <source>
        <dbReference type="ARBA" id="ARBA00039131"/>
    </source>
</evidence>
<evidence type="ECO:0000313" key="8">
    <source>
        <dbReference type="EMBL" id="KAK4528308.1"/>
    </source>
</evidence>